<keyword evidence="2" id="KW-1133">Transmembrane helix</keyword>
<dbReference type="Pfam" id="PF19621">
    <property type="entry name" value="DUF6126"/>
    <property type="match status" value="1"/>
</dbReference>
<keyword evidence="2" id="KW-0472">Membrane</keyword>
<dbReference type="Proteomes" id="UP000735541">
    <property type="component" value="Unassembled WGS sequence"/>
</dbReference>
<proteinExistence type="predicted"/>
<organism evidence="3 4">
    <name type="scientific">Streptomyces halstedii</name>
    <dbReference type="NCBI Taxonomy" id="1944"/>
    <lineage>
        <taxon>Bacteria</taxon>
        <taxon>Bacillati</taxon>
        <taxon>Actinomycetota</taxon>
        <taxon>Actinomycetes</taxon>
        <taxon>Kitasatosporales</taxon>
        <taxon>Streptomycetaceae</taxon>
        <taxon>Streptomyces</taxon>
    </lineage>
</organism>
<keyword evidence="2" id="KW-0812">Transmembrane</keyword>
<gene>
    <name evidence="3" type="ORF">STHAL_23480</name>
</gene>
<accession>A0ABS6TW77</accession>
<comment type="caution">
    <text evidence="3">The sequence shown here is derived from an EMBL/GenBank/DDBJ whole genome shotgun (WGS) entry which is preliminary data.</text>
</comment>
<evidence type="ECO:0000256" key="2">
    <source>
        <dbReference type="SAM" id="Phobius"/>
    </source>
</evidence>
<evidence type="ECO:0008006" key="5">
    <source>
        <dbReference type="Google" id="ProtNLM"/>
    </source>
</evidence>
<feature type="transmembrane region" description="Helical" evidence="2">
    <location>
        <begin position="33"/>
        <end position="54"/>
    </location>
</feature>
<name>A0ABS6TW77_STRHA</name>
<evidence type="ECO:0000256" key="1">
    <source>
        <dbReference type="SAM" id="MobiDB-lite"/>
    </source>
</evidence>
<protein>
    <recommendedName>
        <fullName evidence="5">Small hydrophobic protein</fullName>
    </recommendedName>
</protein>
<dbReference type="EMBL" id="JAHUVW010000001">
    <property type="protein sequence ID" value="MBV7672416.1"/>
    <property type="molecule type" value="Genomic_DNA"/>
</dbReference>
<keyword evidence="4" id="KW-1185">Reference proteome</keyword>
<feature type="compositionally biased region" description="Basic and acidic residues" evidence="1">
    <location>
        <begin position="14"/>
        <end position="23"/>
    </location>
</feature>
<dbReference type="RefSeq" id="WP_167344473.1">
    <property type="nucleotide sequence ID" value="NZ_CP108743.1"/>
</dbReference>
<sequence length="57" mass="6504">MSDSENYDPLTPYRPDKKETQERRMPRGVVIRLFAYLVAGHVIAAFLYLLFTVAGEG</sequence>
<evidence type="ECO:0000313" key="3">
    <source>
        <dbReference type="EMBL" id="MBV7672416.1"/>
    </source>
</evidence>
<dbReference type="InterPro" id="IPR046129">
    <property type="entry name" value="DUF6126"/>
</dbReference>
<reference evidence="3 4" key="1">
    <citation type="submission" date="2021-07" db="EMBL/GenBank/DDBJ databases">
        <title>Sequencing Streptomyces halstedii LGO-A4 genome an citrus endophytic actinomycete.</title>
        <authorList>
            <person name="Samborskyy M."/>
            <person name="Scott N."/>
            <person name="Deglau R."/>
            <person name="Dickens S."/>
            <person name="Oliveira L.G."/>
        </authorList>
    </citation>
    <scope>NUCLEOTIDE SEQUENCE [LARGE SCALE GENOMIC DNA]</scope>
    <source>
        <strain evidence="3 4">LGO-A4</strain>
    </source>
</reference>
<feature type="region of interest" description="Disordered" evidence="1">
    <location>
        <begin position="1"/>
        <end position="23"/>
    </location>
</feature>
<evidence type="ECO:0000313" key="4">
    <source>
        <dbReference type="Proteomes" id="UP000735541"/>
    </source>
</evidence>